<gene>
    <name evidence="19" type="ORF">J2X19_002719</name>
</gene>
<evidence type="ECO:0000313" key="20">
    <source>
        <dbReference type="Proteomes" id="UP001180487"/>
    </source>
</evidence>
<evidence type="ECO:0000313" key="19">
    <source>
        <dbReference type="EMBL" id="MDR7378040.1"/>
    </source>
</evidence>
<keyword evidence="8" id="KW-0408">Iron</keyword>
<evidence type="ECO:0000256" key="11">
    <source>
        <dbReference type="ARBA" id="ARBA00023136"/>
    </source>
</evidence>
<dbReference type="Proteomes" id="UP001180487">
    <property type="component" value="Unassembled WGS sequence"/>
</dbReference>
<evidence type="ECO:0000256" key="13">
    <source>
        <dbReference type="ARBA" id="ARBA00023237"/>
    </source>
</evidence>
<evidence type="ECO:0000256" key="4">
    <source>
        <dbReference type="ARBA" id="ARBA00022452"/>
    </source>
</evidence>
<evidence type="ECO:0000256" key="2">
    <source>
        <dbReference type="ARBA" id="ARBA00009810"/>
    </source>
</evidence>
<dbReference type="InterPro" id="IPR010105">
    <property type="entry name" value="TonB_sidphr_rcpt"/>
</dbReference>
<evidence type="ECO:0000256" key="5">
    <source>
        <dbReference type="ARBA" id="ARBA00022496"/>
    </source>
</evidence>
<evidence type="ECO:0000256" key="14">
    <source>
        <dbReference type="PROSITE-ProRule" id="PRU01360"/>
    </source>
</evidence>
<reference evidence="19 20" key="1">
    <citation type="submission" date="2023-07" db="EMBL/GenBank/DDBJ databases">
        <title>Sorghum-associated microbial communities from plants grown in Nebraska, USA.</title>
        <authorList>
            <person name="Schachtman D."/>
        </authorList>
    </citation>
    <scope>NUCLEOTIDE SEQUENCE [LARGE SCALE GENOMIC DNA]</scope>
    <source>
        <strain evidence="19 20">BE313</strain>
    </source>
</reference>
<keyword evidence="20" id="KW-1185">Reference proteome</keyword>
<dbReference type="Pfam" id="PF00593">
    <property type="entry name" value="TonB_dep_Rec_b-barrel"/>
    <property type="match status" value="1"/>
</dbReference>
<keyword evidence="9" id="KW-0406">Ion transport</keyword>
<feature type="signal peptide" evidence="17">
    <location>
        <begin position="1"/>
        <end position="27"/>
    </location>
</feature>
<evidence type="ECO:0000259" key="18">
    <source>
        <dbReference type="SMART" id="SM00965"/>
    </source>
</evidence>
<evidence type="ECO:0000256" key="3">
    <source>
        <dbReference type="ARBA" id="ARBA00022448"/>
    </source>
</evidence>
<name>A0ABU2C9N1_9BURK</name>
<dbReference type="InterPro" id="IPR000531">
    <property type="entry name" value="Beta-barrel_TonB"/>
</dbReference>
<evidence type="ECO:0000256" key="1">
    <source>
        <dbReference type="ARBA" id="ARBA00004571"/>
    </source>
</evidence>
<keyword evidence="3 14" id="KW-0813">Transport</keyword>
<feature type="chain" id="PRO_5045685420" evidence="17">
    <location>
        <begin position="28"/>
        <end position="779"/>
    </location>
</feature>
<keyword evidence="6 14" id="KW-0812">Transmembrane</keyword>
<dbReference type="PANTHER" id="PTHR32552">
    <property type="entry name" value="FERRICHROME IRON RECEPTOR-RELATED"/>
    <property type="match status" value="1"/>
</dbReference>
<dbReference type="RefSeq" id="WP_310373867.1">
    <property type="nucleotide sequence ID" value="NZ_JAVDXT010000002.1"/>
</dbReference>
<dbReference type="PROSITE" id="PS52016">
    <property type="entry name" value="TONB_DEPENDENT_REC_3"/>
    <property type="match status" value="1"/>
</dbReference>
<evidence type="ECO:0000256" key="17">
    <source>
        <dbReference type="SAM" id="SignalP"/>
    </source>
</evidence>
<accession>A0ABU2C9N1</accession>
<dbReference type="SMART" id="SM00965">
    <property type="entry name" value="STN"/>
    <property type="match status" value="1"/>
</dbReference>
<keyword evidence="11 14" id="KW-0472">Membrane</keyword>
<evidence type="ECO:0000256" key="8">
    <source>
        <dbReference type="ARBA" id="ARBA00023004"/>
    </source>
</evidence>
<comment type="caution">
    <text evidence="19">The sequence shown here is derived from an EMBL/GenBank/DDBJ whole genome shotgun (WGS) entry which is preliminary data.</text>
</comment>
<evidence type="ECO:0000256" key="15">
    <source>
        <dbReference type="PROSITE-ProRule" id="PRU10144"/>
    </source>
</evidence>
<keyword evidence="13 14" id="KW-0998">Cell outer membrane</keyword>
<sequence>MTYQRIRFPRNALAAAVLAGACLQAHAQTARFEIAAQPLADALAQFGRQSGAQLVFAPALVQGLRSNAVHGSRDVAAALAELLRGTGLQPRRTGATLTLERVPADAAATLPPVTVTAAAERETATGPVIGYVAKRSATATKTDTPLVEIPQSISVIGREEMDARGVQDLMQAIAYMPGVAVNAYGPDNRGWEINLLRGFSANSSSYRDGLARTPFGVNFYVTEPYGLERIEVLRGPASMVFGKGDVGGVIHQVSKQPTGEQIREVELQYGSYQRKQLGFDLGDAFTGKPELSYRLVGVALDSNDQDQYPDGHKLNRSRQYLAPSLRWQPDATTSFTLLAEVLKNKSAEDPYFISGNGVLSNVKMGDYSFSGIQQEQASLGYRFEHRLNGDWTVQQNARYSHVTLDRRVVWVDAMGVDGRTVARIARTWNDPQTQAALDTQLQGRLRMGATEHTLLFGMDWNRQKGSALRYIGAAPDLDLLNPVYGVSIAALQNPLADYTQQTRQLGWYVQDQIKFGGNWVATLGGRQDRVRTRTDDRLNAAVSAQTDKAFSGRAGLSYLLGNGWAPYLGYSESFLPNSGVDSNSQPFQPSRGKQLELGLKFQPEGARSLFTAALFDLRKSNVVTYDNNTFEARQIGKQRTRGLELEAKAELLRGLNATASYTRLDMKVLQSADSSEVGKIPPLVPKQTAAVWLDYLVGGGFGVGGGISHVGRRQNDEANSSSERSFTLVDAVLHYEQGPWRFALNANNLLDKKYNAICYHGECYQGAERAWTLSAKYRF</sequence>
<dbReference type="PROSITE" id="PS51257">
    <property type="entry name" value="PROKAR_LIPOPROTEIN"/>
    <property type="match status" value="1"/>
</dbReference>
<evidence type="ECO:0000256" key="7">
    <source>
        <dbReference type="ARBA" id="ARBA00022729"/>
    </source>
</evidence>
<dbReference type="InterPro" id="IPR011662">
    <property type="entry name" value="Secretin/TonB_short_N"/>
</dbReference>
<evidence type="ECO:0000256" key="6">
    <source>
        <dbReference type="ARBA" id="ARBA00022692"/>
    </source>
</evidence>
<dbReference type="PROSITE" id="PS01156">
    <property type="entry name" value="TONB_DEPENDENT_REC_2"/>
    <property type="match status" value="1"/>
</dbReference>
<dbReference type="Pfam" id="PF07660">
    <property type="entry name" value="STN"/>
    <property type="match status" value="1"/>
</dbReference>
<evidence type="ECO:0000256" key="9">
    <source>
        <dbReference type="ARBA" id="ARBA00023065"/>
    </source>
</evidence>
<dbReference type="PANTHER" id="PTHR32552:SF68">
    <property type="entry name" value="FERRICHROME OUTER MEMBRANE TRANSPORTER_PHAGE RECEPTOR"/>
    <property type="match status" value="1"/>
</dbReference>
<keyword evidence="5" id="KW-0410">Iron transport</keyword>
<evidence type="ECO:0000256" key="12">
    <source>
        <dbReference type="ARBA" id="ARBA00023170"/>
    </source>
</evidence>
<dbReference type="InterPro" id="IPR039426">
    <property type="entry name" value="TonB-dep_rcpt-like"/>
</dbReference>
<keyword evidence="12 19" id="KW-0675">Receptor</keyword>
<keyword evidence="7 17" id="KW-0732">Signal</keyword>
<dbReference type="Pfam" id="PF07715">
    <property type="entry name" value="Plug"/>
    <property type="match status" value="1"/>
</dbReference>
<dbReference type="NCBIfam" id="TIGR01783">
    <property type="entry name" value="TonB-siderophor"/>
    <property type="match status" value="1"/>
</dbReference>
<proteinExistence type="inferred from homology"/>
<dbReference type="SUPFAM" id="SSF56935">
    <property type="entry name" value="Porins"/>
    <property type="match status" value="1"/>
</dbReference>
<keyword evidence="10 16" id="KW-0798">TonB box</keyword>
<dbReference type="EMBL" id="JAVDXT010000002">
    <property type="protein sequence ID" value="MDR7378040.1"/>
    <property type="molecule type" value="Genomic_DNA"/>
</dbReference>
<feature type="domain" description="Secretin/TonB short N-terminal" evidence="18">
    <location>
        <begin position="52"/>
        <end position="102"/>
    </location>
</feature>
<dbReference type="Gene3D" id="3.55.50.30">
    <property type="match status" value="1"/>
</dbReference>
<dbReference type="InterPro" id="IPR010917">
    <property type="entry name" value="TonB_rcpt_CS"/>
</dbReference>
<protein>
    <submittedName>
        <fullName evidence="19">Iron complex outermembrane receptor protein</fullName>
    </submittedName>
</protein>
<dbReference type="InterPro" id="IPR036942">
    <property type="entry name" value="Beta-barrel_TonB_sf"/>
</dbReference>
<dbReference type="Gene3D" id="2.40.170.20">
    <property type="entry name" value="TonB-dependent receptor, beta-barrel domain"/>
    <property type="match status" value="1"/>
</dbReference>
<evidence type="ECO:0000256" key="16">
    <source>
        <dbReference type="RuleBase" id="RU003357"/>
    </source>
</evidence>
<dbReference type="Gene3D" id="2.170.130.10">
    <property type="entry name" value="TonB-dependent receptor, plug domain"/>
    <property type="match status" value="1"/>
</dbReference>
<dbReference type="InterPro" id="IPR037066">
    <property type="entry name" value="Plug_dom_sf"/>
</dbReference>
<dbReference type="CDD" id="cd01347">
    <property type="entry name" value="ligand_gated_channel"/>
    <property type="match status" value="1"/>
</dbReference>
<organism evidence="19 20">
    <name type="scientific">Rhodoferax ferrireducens</name>
    <dbReference type="NCBI Taxonomy" id="192843"/>
    <lineage>
        <taxon>Bacteria</taxon>
        <taxon>Pseudomonadati</taxon>
        <taxon>Pseudomonadota</taxon>
        <taxon>Betaproteobacteria</taxon>
        <taxon>Burkholderiales</taxon>
        <taxon>Comamonadaceae</taxon>
        <taxon>Rhodoferax</taxon>
    </lineage>
</organism>
<feature type="short sequence motif" description="TonB C-terminal box" evidence="15">
    <location>
        <begin position="762"/>
        <end position="779"/>
    </location>
</feature>
<dbReference type="InterPro" id="IPR012910">
    <property type="entry name" value="Plug_dom"/>
</dbReference>
<comment type="subcellular location">
    <subcellularLocation>
        <location evidence="1 14">Cell outer membrane</location>
        <topology evidence="1 14">Multi-pass membrane protein</topology>
    </subcellularLocation>
</comment>
<evidence type="ECO:0000256" key="10">
    <source>
        <dbReference type="ARBA" id="ARBA00023077"/>
    </source>
</evidence>
<keyword evidence="4 14" id="KW-1134">Transmembrane beta strand</keyword>
<comment type="similarity">
    <text evidence="2 14 16">Belongs to the TonB-dependent receptor family.</text>
</comment>